<name>A0A0F9CVM2_9ZZZZ</name>
<dbReference type="AlphaFoldDB" id="A0A0F9CVM2"/>
<sequence>MKFTVMERFVLSSILPAEESFATLKLVRKAKENLSFNDIENQKLNIRQDGEQVIWDMQAAIEVDKNAAEVELGDTVTQLVVEALKKLDSEKKLKDEHFSLFEKFCI</sequence>
<protein>
    <submittedName>
        <fullName evidence="1">Uncharacterized protein</fullName>
    </submittedName>
</protein>
<proteinExistence type="predicted"/>
<organism evidence="1">
    <name type="scientific">marine sediment metagenome</name>
    <dbReference type="NCBI Taxonomy" id="412755"/>
    <lineage>
        <taxon>unclassified sequences</taxon>
        <taxon>metagenomes</taxon>
        <taxon>ecological metagenomes</taxon>
    </lineage>
</organism>
<accession>A0A0F9CVM2</accession>
<reference evidence="1" key="1">
    <citation type="journal article" date="2015" name="Nature">
        <title>Complex archaea that bridge the gap between prokaryotes and eukaryotes.</title>
        <authorList>
            <person name="Spang A."/>
            <person name="Saw J.H."/>
            <person name="Jorgensen S.L."/>
            <person name="Zaremba-Niedzwiedzka K."/>
            <person name="Martijn J."/>
            <person name="Lind A.E."/>
            <person name="van Eijk R."/>
            <person name="Schleper C."/>
            <person name="Guy L."/>
            <person name="Ettema T.J."/>
        </authorList>
    </citation>
    <scope>NUCLEOTIDE SEQUENCE</scope>
</reference>
<gene>
    <name evidence="1" type="ORF">LCGC14_2620930</name>
</gene>
<comment type="caution">
    <text evidence="1">The sequence shown here is derived from an EMBL/GenBank/DDBJ whole genome shotgun (WGS) entry which is preliminary data.</text>
</comment>
<evidence type="ECO:0000313" key="1">
    <source>
        <dbReference type="EMBL" id="KKL03953.1"/>
    </source>
</evidence>
<dbReference type="EMBL" id="LAZR01044724">
    <property type="protein sequence ID" value="KKL03953.1"/>
    <property type="molecule type" value="Genomic_DNA"/>
</dbReference>